<feature type="transmembrane region" description="Helical" evidence="1">
    <location>
        <begin position="72"/>
        <end position="96"/>
    </location>
</feature>
<dbReference type="EMBL" id="JAXCGZ010015578">
    <property type="protein sequence ID" value="KAK7070054.1"/>
    <property type="molecule type" value="Genomic_DNA"/>
</dbReference>
<dbReference type="AlphaFoldDB" id="A0AAN8X0Y6"/>
<proteinExistence type="predicted"/>
<organism evidence="2 3">
    <name type="scientific">Halocaridina rubra</name>
    <name type="common">Hawaiian red shrimp</name>
    <dbReference type="NCBI Taxonomy" id="373956"/>
    <lineage>
        <taxon>Eukaryota</taxon>
        <taxon>Metazoa</taxon>
        <taxon>Ecdysozoa</taxon>
        <taxon>Arthropoda</taxon>
        <taxon>Crustacea</taxon>
        <taxon>Multicrustacea</taxon>
        <taxon>Malacostraca</taxon>
        <taxon>Eumalacostraca</taxon>
        <taxon>Eucarida</taxon>
        <taxon>Decapoda</taxon>
        <taxon>Pleocyemata</taxon>
        <taxon>Caridea</taxon>
        <taxon>Atyoidea</taxon>
        <taxon>Atyidae</taxon>
        <taxon>Halocaridina</taxon>
    </lineage>
</organism>
<keyword evidence="1" id="KW-0472">Membrane</keyword>
<sequence length="344" mass="39032">MVVSPDDNFPLRELVTVLQRFGLYAYTWRRTEVPQNSVFSLPLFLWSLFLNVFVLSASYLPQVVILTLDRSSIGNTVLVISALVLSYMAILTEIIMPFRSRKLAKIFDLLKRSTVVDNHEATRLHIRKVLVLMGIVTLIICSGVLVFALQTKEVLRVYEVLLLIIVCLLIPYRYSLVIVLFKTSISLVSDHFLETVLNAVAESDNFLQTLHSSRVTKSKEKTEKEPIRCETPSLIIINRALKPLYELEEKILQVENIRDEVVRYHFVNVSLMIIIFMVLIVTSGFATLSNNLLSGCSPMFAIFSSLILFNLCSAGQNVTNKAKEAADKLKIYSSTTHLKEIKEQ</sequence>
<keyword evidence="3" id="KW-1185">Reference proteome</keyword>
<evidence type="ECO:0000313" key="2">
    <source>
        <dbReference type="EMBL" id="KAK7070054.1"/>
    </source>
</evidence>
<evidence type="ECO:0000313" key="3">
    <source>
        <dbReference type="Proteomes" id="UP001381693"/>
    </source>
</evidence>
<feature type="transmembrane region" description="Helical" evidence="1">
    <location>
        <begin position="161"/>
        <end position="181"/>
    </location>
</feature>
<evidence type="ECO:0000256" key="1">
    <source>
        <dbReference type="SAM" id="Phobius"/>
    </source>
</evidence>
<feature type="transmembrane region" description="Helical" evidence="1">
    <location>
        <begin position="266"/>
        <end position="286"/>
    </location>
</feature>
<protein>
    <submittedName>
        <fullName evidence="2">Uncharacterized protein</fullName>
    </submittedName>
</protein>
<reference evidence="2 3" key="1">
    <citation type="submission" date="2023-11" db="EMBL/GenBank/DDBJ databases">
        <title>Halocaridina rubra genome assembly.</title>
        <authorList>
            <person name="Smith C."/>
        </authorList>
    </citation>
    <scope>NUCLEOTIDE SEQUENCE [LARGE SCALE GENOMIC DNA]</scope>
    <source>
        <strain evidence="2">EP-1</strain>
        <tissue evidence="2">Whole</tissue>
    </source>
</reference>
<feature type="transmembrane region" description="Helical" evidence="1">
    <location>
        <begin position="38"/>
        <end position="60"/>
    </location>
</feature>
<comment type="caution">
    <text evidence="2">The sequence shown here is derived from an EMBL/GenBank/DDBJ whole genome shotgun (WGS) entry which is preliminary data.</text>
</comment>
<keyword evidence="1" id="KW-0812">Transmembrane</keyword>
<feature type="non-terminal residue" evidence="2">
    <location>
        <position position="344"/>
    </location>
</feature>
<feature type="transmembrane region" description="Helical" evidence="1">
    <location>
        <begin position="129"/>
        <end position="149"/>
    </location>
</feature>
<dbReference type="Proteomes" id="UP001381693">
    <property type="component" value="Unassembled WGS sequence"/>
</dbReference>
<feature type="transmembrane region" description="Helical" evidence="1">
    <location>
        <begin position="292"/>
        <end position="312"/>
    </location>
</feature>
<name>A0AAN8X0Y6_HALRR</name>
<gene>
    <name evidence="2" type="ORF">SK128_007432</name>
</gene>
<accession>A0AAN8X0Y6</accession>
<keyword evidence="1" id="KW-1133">Transmembrane helix</keyword>